<reference evidence="1" key="1">
    <citation type="journal article" date="2023" name="Science">
        <title>Genome structures resolve the early diversification of teleost fishes.</title>
        <authorList>
            <person name="Parey E."/>
            <person name="Louis A."/>
            <person name="Montfort J."/>
            <person name="Bouchez O."/>
            <person name="Roques C."/>
            <person name="Iampietro C."/>
            <person name="Lluch J."/>
            <person name="Castinel A."/>
            <person name="Donnadieu C."/>
            <person name="Desvignes T."/>
            <person name="Floi Bucao C."/>
            <person name="Jouanno E."/>
            <person name="Wen M."/>
            <person name="Mejri S."/>
            <person name="Dirks R."/>
            <person name="Jansen H."/>
            <person name="Henkel C."/>
            <person name="Chen W.J."/>
            <person name="Zahm M."/>
            <person name="Cabau C."/>
            <person name="Klopp C."/>
            <person name="Thompson A.W."/>
            <person name="Robinson-Rechavi M."/>
            <person name="Braasch I."/>
            <person name="Lecointre G."/>
            <person name="Bobe J."/>
            <person name="Postlethwait J.H."/>
            <person name="Berthelot C."/>
            <person name="Roest Crollius H."/>
            <person name="Guiguen Y."/>
        </authorList>
    </citation>
    <scope>NUCLEOTIDE SEQUENCE</scope>
    <source>
        <strain evidence="1">WJC10195</strain>
    </source>
</reference>
<keyword evidence="2" id="KW-1185">Reference proteome</keyword>
<gene>
    <name evidence="1" type="ORF">SKAU_G00164090</name>
</gene>
<organism evidence="1 2">
    <name type="scientific">Synaphobranchus kaupii</name>
    <name type="common">Kaup's arrowtooth eel</name>
    <dbReference type="NCBI Taxonomy" id="118154"/>
    <lineage>
        <taxon>Eukaryota</taxon>
        <taxon>Metazoa</taxon>
        <taxon>Chordata</taxon>
        <taxon>Craniata</taxon>
        <taxon>Vertebrata</taxon>
        <taxon>Euteleostomi</taxon>
        <taxon>Actinopterygii</taxon>
        <taxon>Neopterygii</taxon>
        <taxon>Teleostei</taxon>
        <taxon>Anguilliformes</taxon>
        <taxon>Synaphobranchidae</taxon>
        <taxon>Synaphobranchus</taxon>
    </lineage>
</organism>
<evidence type="ECO:0000313" key="2">
    <source>
        <dbReference type="Proteomes" id="UP001152622"/>
    </source>
</evidence>
<protein>
    <submittedName>
        <fullName evidence="1">Uncharacterized protein</fullName>
    </submittedName>
</protein>
<dbReference type="OrthoDB" id="411173at2759"/>
<dbReference type="EMBL" id="JAINUF010000005">
    <property type="protein sequence ID" value="KAJ8359884.1"/>
    <property type="molecule type" value="Genomic_DNA"/>
</dbReference>
<sequence>MNGEVCLLLKARDAPFRTGDTDAYSSSRANLKKGIRIAKYAHKLQIEEHVDNSDPRRMWQGIKALTDYKHPNFTPSTSGNYFYACFDRDNKETATKAGLPPDDQPHTLYHKCSTLSRHLTL</sequence>
<proteinExistence type="predicted"/>
<evidence type="ECO:0000313" key="1">
    <source>
        <dbReference type="EMBL" id="KAJ8359884.1"/>
    </source>
</evidence>
<dbReference type="AlphaFoldDB" id="A0A9Q1FJ35"/>
<dbReference type="Proteomes" id="UP001152622">
    <property type="component" value="Chromosome 5"/>
</dbReference>
<name>A0A9Q1FJ35_SYNKA</name>
<accession>A0A9Q1FJ35</accession>
<comment type="caution">
    <text evidence="1">The sequence shown here is derived from an EMBL/GenBank/DDBJ whole genome shotgun (WGS) entry which is preliminary data.</text>
</comment>